<gene>
    <name evidence="9" type="ORF">UX10_C0038G0008</name>
</gene>
<feature type="transmembrane region" description="Helical" evidence="8">
    <location>
        <begin position="276"/>
        <end position="296"/>
    </location>
</feature>
<dbReference type="InterPro" id="IPR018584">
    <property type="entry name" value="GT87"/>
</dbReference>
<comment type="subcellular location">
    <subcellularLocation>
        <location evidence="1">Cell membrane</location>
        <topology evidence="1">Multi-pass membrane protein</topology>
    </subcellularLocation>
</comment>
<accession>A0A0G1MD55</accession>
<keyword evidence="4 8" id="KW-0812">Transmembrane</keyword>
<keyword evidence="5 8" id="KW-1133">Transmembrane helix</keyword>
<evidence type="ECO:0000313" key="9">
    <source>
        <dbReference type="EMBL" id="KKU06159.1"/>
    </source>
</evidence>
<feature type="transmembrane region" description="Helical" evidence="8">
    <location>
        <begin position="352"/>
        <end position="369"/>
    </location>
</feature>
<evidence type="ECO:0000256" key="5">
    <source>
        <dbReference type="ARBA" id="ARBA00022989"/>
    </source>
</evidence>
<keyword evidence="6 8" id="KW-0472">Membrane</keyword>
<evidence type="ECO:0000256" key="3">
    <source>
        <dbReference type="ARBA" id="ARBA00022679"/>
    </source>
</evidence>
<dbReference type="GO" id="GO:0005886">
    <property type="term" value="C:plasma membrane"/>
    <property type="evidence" value="ECO:0007669"/>
    <property type="project" value="UniProtKB-SubCell"/>
</dbReference>
<keyword evidence="3" id="KW-0808">Transferase</keyword>
<evidence type="ECO:0000256" key="7">
    <source>
        <dbReference type="ARBA" id="ARBA00024033"/>
    </source>
</evidence>
<name>A0A0G1MD55_9BACT</name>
<organism evidence="9 10">
    <name type="scientific">Candidatus Magasanikbacteria bacterium GW2011_GWA2_45_39</name>
    <dbReference type="NCBI Taxonomy" id="1619041"/>
    <lineage>
        <taxon>Bacteria</taxon>
        <taxon>Candidatus Magasanikiibacteriota</taxon>
    </lineage>
</organism>
<reference evidence="9 10" key="1">
    <citation type="journal article" date="2015" name="Nature">
        <title>rRNA introns, odd ribosomes, and small enigmatic genomes across a large radiation of phyla.</title>
        <authorList>
            <person name="Brown C.T."/>
            <person name="Hug L.A."/>
            <person name="Thomas B.C."/>
            <person name="Sharon I."/>
            <person name="Castelle C.J."/>
            <person name="Singh A."/>
            <person name="Wilkins M.J."/>
            <person name="Williams K.H."/>
            <person name="Banfield J.F."/>
        </authorList>
    </citation>
    <scope>NUCLEOTIDE SEQUENCE [LARGE SCALE GENOMIC DNA]</scope>
</reference>
<evidence type="ECO:0000313" key="10">
    <source>
        <dbReference type="Proteomes" id="UP000033999"/>
    </source>
</evidence>
<feature type="transmembrane region" description="Helical" evidence="8">
    <location>
        <begin position="381"/>
        <end position="399"/>
    </location>
</feature>
<feature type="transmembrane region" description="Helical" evidence="8">
    <location>
        <begin position="136"/>
        <end position="161"/>
    </location>
</feature>
<comment type="caution">
    <text evidence="9">The sequence shown here is derived from an EMBL/GenBank/DDBJ whole genome shotgun (WGS) entry which is preliminary data.</text>
</comment>
<evidence type="ECO:0000256" key="2">
    <source>
        <dbReference type="ARBA" id="ARBA00022475"/>
    </source>
</evidence>
<evidence type="ECO:0000256" key="4">
    <source>
        <dbReference type="ARBA" id="ARBA00022692"/>
    </source>
</evidence>
<dbReference type="GO" id="GO:0016758">
    <property type="term" value="F:hexosyltransferase activity"/>
    <property type="evidence" value="ECO:0007669"/>
    <property type="project" value="InterPro"/>
</dbReference>
<sequence>MAKMVRMVKWLENFMNKRLILLIVAIILYRQVIPLANLVKNFPLNDFSVYMDGTKAALSGENPYKLKFFDRFNYPPAAALFFIPLSKLPIQLSEWIFTTVSVISLWLTVSWTLKILDWEPTRPVKWLIFALSWRIFPVKLTLALGQINIIILMLIVGSFYFCEGLAFRRKARPFKALSGVLLGLAIVLKLTPAPILIYFLLRKKWKVIKWSAATMAVLTTAGGLIFGWDLTKNYFLSVLPGLMGEVTRETVNASYMNQSVTALLARVGIFGASSTFIRLIFSGGLLLFIIIKWIFFTKIAKVHEKHENFLFFWGLAAISILFLPVFVWQHHYVFLLPAWIVLLNIAAGSRRLFDWIVVIISYCLLNFYFQDANWLSGKNSLMISHFLVTGTGMLILMMTKFRKVKVK</sequence>
<evidence type="ECO:0000256" key="8">
    <source>
        <dbReference type="SAM" id="Phobius"/>
    </source>
</evidence>
<feature type="transmembrane region" description="Helical" evidence="8">
    <location>
        <begin position="181"/>
        <end position="201"/>
    </location>
</feature>
<comment type="similarity">
    <text evidence="7">Belongs to the glycosyltransferase 87 family.</text>
</comment>
<feature type="transmembrane region" description="Helical" evidence="8">
    <location>
        <begin position="208"/>
        <end position="228"/>
    </location>
</feature>
<protein>
    <recommendedName>
        <fullName evidence="11">DUF2029 domain-containing protein</fullName>
    </recommendedName>
</protein>
<feature type="transmembrane region" description="Helical" evidence="8">
    <location>
        <begin position="95"/>
        <end position="116"/>
    </location>
</feature>
<dbReference type="EMBL" id="LCKX01000038">
    <property type="protein sequence ID" value="KKU06159.1"/>
    <property type="molecule type" value="Genomic_DNA"/>
</dbReference>
<dbReference type="Proteomes" id="UP000033999">
    <property type="component" value="Unassembled WGS sequence"/>
</dbReference>
<dbReference type="Pfam" id="PF09594">
    <property type="entry name" value="GT87"/>
    <property type="match status" value="1"/>
</dbReference>
<dbReference type="AlphaFoldDB" id="A0A0G1MD55"/>
<keyword evidence="2" id="KW-1003">Cell membrane</keyword>
<evidence type="ECO:0008006" key="11">
    <source>
        <dbReference type="Google" id="ProtNLM"/>
    </source>
</evidence>
<evidence type="ECO:0000256" key="1">
    <source>
        <dbReference type="ARBA" id="ARBA00004651"/>
    </source>
</evidence>
<proteinExistence type="inferred from homology"/>
<evidence type="ECO:0000256" key="6">
    <source>
        <dbReference type="ARBA" id="ARBA00023136"/>
    </source>
</evidence>
<feature type="transmembrane region" description="Helical" evidence="8">
    <location>
        <begin position="308"/>
        <end position="326"/>
    </location>
</feature>